<evidence type="ECO:0000259" key="3">
    <source>
        <dbReference type="PROSITE" id="PS50158"/>
    </source>
</evidence>
<dbReference type="InParanoid" id="B9S0S7"/>
<name>B9S0S7_RICCO</name>
<accession>B9S0S7</accession>
<gene>
    <name evidence="4" type="ORF">RCOM_0948090</name>
</gene>
<keyword evidence="1" id="KW-0479">Metal-binding</keyword>
<reference evidence="5" key="1">
    <citation type="journal article" date="2010" name="Nat. Biotechnol.">
        <title>Draft genome sequence of the oilseed species Ricinus communis.</title>
        <authorList>
            <person name="Chan A.P."/>
            <person name="Crabtree J."/>
            <person name="Zhao Q."/>
            <person name="Lorenzi H."/>
            <person name="Orvis J."/>
            <person name="Puiu D."/>
            <person name="Melake-Berhan A."/>
            <person name="Jones K.M."/>
            <person name="Redman J."/>
            <person name="Chen G."/>
            <person name="Cahoon E.B."/>
            <person name="Gedil M."/>
            <person name="Stanke M."/>
            <person name="Haas B.J."/>
            <person name="Wortman J.R."/>
            <person name="Fraser-Liggett C.M."/>
            <person name="Ravel J."/>
            <person name="Rabinowicz P.D."/>
        </authorList>
    </citation>
    <scope>NUCLEOTIDE SEQUENCE [LARGE SCALE GENOMIC DNA]</scope>
    <source>
        <strain evidence="5">cv. Hale</strain>
    </source>
</reference>
<dbReference type="AlphaFoldDB" id="B9S0S7"/>
<keyword evidence="1" id="KW-0862">Zinc</keyword>
<dbReference type="GO" id="GO:0003676">
    <property type="term" value="F:nucleic acid binding"/>
    <property type="evidence" value="ECO:0007669"/>
    <property type="project" value="InterPro"/>
</dbReference>
<evidence type="ECO:0000313" key="5">
    <source>
        <dbReference type="Proteomes" id="UP000008311"/>
    </source>
</evidence>
<feature type="region of interest" description="Disordered" evidence="2">
    <location>
        <begin position="1"/>
        <end position="34"/>
    </location>
</feature>
<dbReference type="PROSITE" id="PS50158">
    <property type="entry name" value="ZF_CCHC"/>
    <property type="match status" value="1"/>
</dbReference>
<feature type="region of interest" description="Disordered" evidence="2">
    <location>
        <begin position="65"/>
        <end position="91"/>
    </location>
</feature>
<keyword evidence="1" id="KW-0863">Zinc-finger</keyword>
<feature type="non-terminal residue" evidence="4">
    <location>
        <position position="177"/>
    </location>
</feature>
<dbReference type="InterPro" id="IPR001878">
    <property type="entry name" value="Znf_CCHC"/>
</dbReference>
<dbReference type="GO" id="GO:0008270">
    <property type="term" value="F:zinc ion binding"/>
    <property type="evidence" value="ECO:0007669"/>
    <property type="project" value="UniProtKB-KW"/>
</dbReference>
<evidence type="ECO:0000256" key="2">
    <source>
        <dbReference type="SAM" id="MobiDB-lite"/>
    </source>
</evidence>
<feature type="domain" description="CCHC-type" evidence="3">
    <location>
        <begin position="36"/>
        <end position="51"/>
    </location>
</feature>
<protein>
    <recommendedName>
        <fullName evidence="3">CCHC-type domain-containing protein</fullName>
    </recommendedName>
</protein>
<dbReference type="PANTHER" id="PTHR35046">
    <property type="entry name" value="ZINC KNUCKLE (CCHC-TYPE) FAMILY PROTEIN"/>
    <property type="match status" value="1"/>
</dbReference>
<dbReference type="SMART" id="SM00343">
    <property type="entry name" value="ZnF_C2HC"/>
    <property type="match status" value="1"/>
</dbReference>
<organism evidence="4 5">
    <name type="scientific">Ricinus communis</name>
    <name type="common">Castor bean</name>
    <dbReference type="NCBI Taxonomy" id="3988"/>
    <lineage>
        <taxon>Eukaryota</taxon>
        <taxon>Viridiplantae</taxon>
        <taxon>Streptophyta</taxon>
        <taxon>Embryophyta</taxon>
        <taxon>Tracheophyta</taxon>
        <taxon>Spermatophyta</taxon>
        <taxon>Magnoliopsida</taxon>
        <taxon>eudicotyledons</taxon>
        <taxon>Gunneridae</taxon>
        <taxon>Pentapetalae</taxon>
        <taxon>rosids</taxon>
        <taxon>fabids</taxon>
        <taxon>Malpighiales</taxon>
        <taxon>Euphorbiaceae</taxon>
        <taxon>Acalyphoideae</taxon>
        <taxon>Acalypheae</taxon>
        <taxon>Ricinus</taxon>
    </lineage>
</organism>
<dbReference type="Gene3D" id="4.10.60.10">
    <property type="entry name" value="Zinc finger, CCHC-type"/>
    <property type="match status" value="1"/>
</dbReference>
<sequence length="177" mass="19448">PISSQPTRPSETPKMAAAPSQPPYGTRQDKTSDKVCYKCGGRGHIVRDCPNPKKVLFSQAMGYESFEDEEDNDEDPRNIYDDLADKEPYACGPPELNEGTPLSLVAHRALTVKDASAGDQRENLFHTRCLVGTSSLSVIIDSGSCCNILNEKVVRVLNLPTSPHPQLYSLQWISEGK</sequence>
<dbReference type="PANTHER" id="PTHR35046:SF9">
    <property type="entry name" value="RNA-DIRECTED DNA POLYMERASE"/>
    <property type="match status" value="1"/>
</dbReference>
<dbReference type="InterPro" id="IPR036875">
    <property type="entry name" value="Znf_CCHC_sf"/>
</dbReference>
<keyword evidence="5" id="KW-1185">Reference proteome</keyword>
<dbReference type="EMBL" id="EQ973840">
    <property type="protein sequence ID" value="EEF42782.1"/>
    <property type="molecule type" value="Genomic_DNA"/>
</dbReference>
<dbReference type="SUPFAM" id="SSF57756">
    <property type="entry name" value="Retrovirus zinc finger-like domains"/>
    <property type="match status" value="1"/>
</dbReference>
<feature type="compositionally biased region" description="Basic and acidic residues" evidence="2">
    <location>
        <begin position="75"/>
        <end position="88"/>
    </location>
</feature>
<dbReference type="Proteomes" id="UP000008311">
    <property type="component" value="Unassembled WGS sequence"/>
</dbReference>
<proteinExistence type="predicted"/>
<dbReference type="eggNOG" id="KOG0017">
    <property type="taxonomic scope" value="Eukaryota"/>
</dbReference>
<dbReference type="Pfam" id="PF00098">
    <property type="entry name" value="zf-CCHC"/>
    <property type="match status" value="1"/>
</dbReference>
<feature type="compositionally biased region" description="Polar residues" evidence="2">
    <location>
        <begin position="1"/>
        <end position="10"/>
    </location>
</feature>
<evidence type="ECO:0000256" key="1">
    <source>
        <dbReference type="PROSITE-ProRule" id="PRU00047"/>
    </source>
</evidence>
<feature type="compositionally biased region" description="Acidic residues" evidence="2">
    <location>
        <begin position="65"/>
        <end position="74"/>
    </location>
</feature>
<feature type="non-terminal residue" evidence="4">
    <location>
        <position position="1"/>
    </location>
</feature>
<evidence type="ECO:0000313" key="4">
    <source>
        <dbReference type="EMBL" id="EEF42782.1"/>
    </source>
</evidence>